<dbReference type="OrthoDB" id="370799at2"/>
<dbReference type="EMBL" id="CP002955">
    <property type="protein sequence ID" value="AEL27430.1"/>
    <property type="molecule type" value="Genomic_DNA"/>
</dbReference>
<evidence type="ECO:0000313" key="1">
    <source>
        <dbReference type="EMBL" id="AEL27430.1"/>
    </source>
</evidence>
<gene>
    <name evidence="1" type="ordered locus">Cycma_3718</name>
</gene>
<accession>G0J2U3</accession>
<name>G0J2U3_CYCMS</name>
<protein>
    <submittedName>
        <fullName evidence="1">Uncharacterized protein</fullName>
    </submittedName>
</protein>
<dbReference type="KEGG" id="cmr:Cycma_3718"/>
<dbReference type="Proteomes" id="UP000001635">
    <property type="component" value="Chromosome"/>
</dbReference>
<proteinExistence type="predicted"/>
<dbReference type="RefSeq" id="WP_014021716.1">
    <property type="nucleotide sequence ID" value="NC_015914.1"/>
</dbReference>
<dbReference type="STRING" id="880070.Cycma_3718"/>
<dbReference type="HOGENOM" id="CLU_165468_0_0_10"/>
<dbReference type="AlphaFoldDB" id="G0J2U3"/>
<keyword evidence="2" id="KW-1185">Reference proteome</keyword>
<reference evidence="2" key="1">
    <citation type="submission" date="2011-07" db="EMBL/GenBank/DDBJ databases">
        <title>The complete genome of Cyclobacterium marinum DSM 745.</title>
        <authorList>
            <person name="Lucas S."/>
            <person name="Han J."/>
            <person name="Lapidus A."/>
            <person name="Bruce D."/>
            <person name="Goodwin L."/>
            <person name="Pitluck S."/>
            <person name="Peters L."/>
            <person name="Kyrpides N."/>
            <person name="Mavromatis K."/>
            <person name="Ivanova N."/>
            <person name="Ovchinnikova G."/>
            <person name="Chertkov O."/>
            <person name="Detter J.C."/>
            <person name="Tapia R."/>
            <person name="Han C."/>
            <person name="Land M."/>
            <person name="Hauser L."/>
            <person name="Markowitz V."/>
            <person name="Cheng J.-F."/>
            <person name="Hugenholtz P."/>
            <person name="Woyke T."/>
            <person name="Wu D."/>
            <person name="Tindall B."/>
            <person name="Schuetze A."/>
            <person name="Brambilla E."/>
            <person name="Klenk H.-P."/>
            <person name="Eisen J.A."/>
        </authorList>
    </citation>
    <scope>NUCLEOTIDE SEQUENCE [LARGE SCALE GENOMIC DNA]</scope>
    <source>
        <strain evidence="2">ATCC 25205 / DSM 745 / LMG 13164 / NCIMB 1802</strain>
    </source>
</reference>
<evidence type="ECO:0000313" key="2">
    <source>
        <dbReference type="Proteomes" id="UP000001635"/>
    </source>
</evidence>
<sequence length="99" mass="11525">MNLSKFKDSIQEGKMPEGLTVYLKSLWLDGNGDWTKAHGLIDQMEDEDAAFLHAYLHRKEGDIGNASYWYRRAGKTKPSIGLEQEWEQMVLYFLDQIKK</sequence>
<organism evidence="1 2">
    <name type="scientific">Cyclobacterium marinum (strain ATCC 25205 / DSM 745 / LMG 13164 / NCIMB 1802)</name>
    <name type="common">Flectobacillus marinus</name>
    <dbReference type="NCBI Taxonomy" id="880070"/>
    <lineage>
        <taxon>Bacteria</taxon>
        <taxon>Pseudomonadati</taxon>
        <taxon>Bacteroidota</taxon>
        <taxon>Cytophagia</taxon>
        <taxon>Cytophagales</taxon>
        <taxon>Cyclobacteriaceae</taxon>
        <taxon>Cyclobacterium</taxon>
    </lineage>
</organism>
<dbReference type="eggNOG" id="ENOG5032YM4">
    <property type="taxonomic scope" value="Bacteria"/>
</dbReference>